<dbReference type="PROSITE" id="PS51257">
    <property type="entry name" value="PROKAR_LIPOPROTEIN"/>
    <property type="match status" value="1"/>
</dbReference>
<comment type="caution">
    <text evidence="3">The sequence shown here is derived from an EMBL/GenBank/DDBJ whole genome shotgun (WGS) entry which is preliminary data.</text>
</comment>
<feature type="signal peptide" evidence="2">
    <location>
        <begin position="1"/>
        <end position="24"/>
    </location>
</feature>
<feature type="chain" id="PRO_5015700833" description="Beta-barrel assembly complex subunit BamF" evidence="2">
    <location>
        <begin position="25"/>
        <end position="125"/>
    </location>
</feature>
<protein>
    <recommendedName>
        <fullName evidence="5">Beta-barrel assembly complex subunit BamF</fullName>
    </recommendedName>
</protein>
<dbReference type="Proteomes" id="UP000245959">
    <property type="component" value="Unassembled WGS sequence"/>
</dbReference>
<dbReference type="EMBL" id="QEKH01000010">
    <property type="protein sequence ID" value="PVY42808.1"/>
    <property type="molecule type" value="Genomic_DNA"/>
</dbReference>
<gene>
    <name evidence="3" type="ORF">C8D82_110118</name>
</gene>
<reference evidence="3 4" key="1">
    <citation type="submission" date="2018-04" db="EMBL/GenBank/DDBJ databases">
        <title>Genomic Encyclopedia of Type Strains, Phase IV (KMG-IV): sequencing the most valuable type-strain genomes for metagenomic binning, comparative biology and taxonomic classification.</title>
        <authorList>
            <person name="Goeker M."/>
        </authorList>
    </citation>
    <scope>NUCLEOTIDE SEQUENCE [LARGE SCALE GENOMIC DNA]</scope>
    <source>
        <strain evidence="3 4">DSM 14823</strain>
    </source>
</reference>
<feature type="compositionally biased region" description="Basic and acidic residues" evidence="1">
    <location>
        <begin position="92"/>
        <end position="108"/>
    </location>
</feature>
<evidence type="ECO:0008006" key="5">
    <source>
        <dbReference type="Google" id="ProtNLM"/>
    </source>
</evidence>
<proteinExistence type="predicted"/>
<dbReference type="AlphaFoldDB" id="A0A2U1B2D2"/>
<evidence type="ECO:0000256" key="2">
    <source>
        <dbReference type="SAM" id="SignalP"/>
    </source>
</evidence>
<feature type="region of interest" description="Disordered" evidence="1">
    <location>
        <begin position="92"/>
        <end position="125"/>
    </location>
</feature>
<dbReference type="GeneID" id="78295031"/>
<name>A0A2U1B2D2_9BACT</name>
<sequence length="125" mass="13785">MKIRLGILCALVLFGATGCSTFRALFDETPEETAAKQAKAKQAADAGEEWEDPVAKLLKPKRSKPAPLTVTSSLSAEEKALVESEMGLGVQARDEEKAVRDRMKRDSETYEDWVFGGNPLKNKER</sequence>
<dbReference type="RefSeq" id="WP_116883718.1">
    <property type="nucleotide sequence ID" value="NZ_CABMMC010000015.1"/>
</dbReference>
<accession>A0A2U1B2D2</accession>
<keyword evidence="2" id="KW-0732">Signal</keyword>
<keyword evidence="4" id="KW-1185">Reference proteome</keyword>
<evidence type="ECO:0000313" key="3">
    <source>
        <dbReference type="EMBL" id="PVY42808.1"/>
    </source>
</evidence>
<evidence type="ECO:0000256" key="1">
    <source>
        <dbReference type="SAM" id="MobiDB-lite"/>
    </source>
</evidence>
<organism evidence="3 4">
    <name type="scientific">Victivallis vadensis</name>
    <dbReference type="NCBI Taxonomy" id="172901"/>
    <lineage>
        <taxon>Bacteria</taxon>
        <taxon>Pseudomonadati</taxon>
        <taxon>Lentisphaerota</taxon>
        <taxon>Lentisphaeria</taxon>
        <taxon>Victivallales</taxon>
        <taxon>Victivallaceae</taxon>
        <taxon>Victivallis</taxon>
    </lineage>
</organism>
<evidence type="ECO:0000313" key="4">
    <source>
        <dbReference type="Proteomes" id="UP000245959"/>
    </source>
</evidence>